<reference evidence="3 4" key="1">
    <citation type="submission" date="2022-04" db="EMBL/GenBank/DDBJ databases">
        <title>Identification of a novel bacterium isolated from mangrove sediments.</title>
        <authorList>
            <person name="Pan X."/>
        </authorList>
    </citation>
    <scope>NUCLEOTIDE SEQUENCE [LARGE SCALE GENOMIC DNA]</scope>
    <source>
        <strain evidence="3 4">B2638</strain>
    </source>
</reference>
<name>A0ABT0BQ87_9SPHN</name>
<evidence type="ECO:0000259" key="2">
    <source>
        <dbReference type="Pfam" id="PF08450"/>
    </source>
</evidence>
<dbReference type="Proteomes" id="UP001202281">
    <property type="component" value="Unassembled WGS sequence"/>
</dbReference>
<dbReference type="InterPro" id="IPR011042">
    <property type="entry name" value="6-blade_b-propeller_TolB-like"/>
</dbReference>
<dbReference type="InterPro" id="IPR005511">
    <property type="entry name" value="SMP-30"/>
</dbReference>
<accession>A0ABT0BQ87</accession>
<dbReference type="PANTHER" id="PTHR10907:SF47">
    <property type="entry name" value="REGUCALCIN"/>
    <property type="match status" value="1"/>
</dbReference>
<evidence type="ECO:0000313" key="4">
    <source>
        <dbReference type="Proteomes" id="UP001202281"/>
    </source>
</evidence>
<dbReference type="EMBL" id="JALHLG010000011">
    <property type="protein sequence ID" value="MCJ2187209.1"/>
    <property type="molecule type" value="Genomic_DNA"/>
</dbReference>
<dbReference type="PRINTS" id="PR01790">
    <property type="entry name" value="SMP30FAMILY"/>
</dbReference>
<dbReference type="InterPro" id="IPR013658">
    <property type="entry name" value="SGL"/>
</dbReference>
<proteinExistence type="inferred from homology"/>
<dbReference type="PANTHER" id="PTHR10907">
    <property type="entry name" value="REGUCALCIN"/>
    <property type="match status" value="1"/>
</dbReference>
<evidence type="ECO:0000313" key="3">
    <source>
        <dbReference type="EMBL" id="MCJ2187209.1"/>
    </source>
</evidence>
<keyword evidence="4" id="KW-1185">Reference proteome</keyword>
<organism evidence="3 4">
    <name type="scientific">Novosphingobium beihaiensis</name>
    <dbReference type="NCBI Taxonomy" id="2930389"/>
    <lineage>
        <taxon>Bacteria</taxon>
        <taxon>Pseudomonadati</taxon>
        <taxon>Pseudomonadota</taxon>
        <taxon>Alphaproteobacteria</taxon>
        <taxon>Sphingomonadales</taxon>
        <taxon>Sphingomonadaceae</taxon>
        <taxon>Novosphingobium</taxon>
    </lineage>
</organism>
<comment type="similarity">
    <text evidence="1">Belongs to the SMP-30/CGR1 family.</text>
</comment>
<dbReference type="SUPFAM" id="SSF63829">
    <property type="entry name" value="Calcium-dependent phosphotriesterase"/>
    <property type="match status" value="1"/>
</dbReference>
<evidence type="ECO:0000256" key="1">
    <source>
        <dbReference type="ARBA" id="ARBA00008853"/>
    </source>
</evidence>
<gene>
    <name evidence="3" type="ORF">MTR66_10345</name>
</gene>
<dbReference type="RefSeq" id="WP_243920615.1">
    <property type="nucleotide sequence ID" value="NZ_JALHLG010000011.1"/>
</dbReference>
<sequence>MSTMQAEHLLSVGATLGEGPVWIEDALWFVDIKQNTVFRFDPASGDLKSWQAPEHVGWVLPSAQGGLIAGLQSGPHRFLPETGAFERIAATQPDLPDNRLNDAAIDGEGRIWFGTMDNLEESETGVVFVLDKGVVTQTALPPVTITNGPAISPCGTRVYHVDTLGRKVIRHTIAADGTPDAGEVFLDFNGEARTDWGHPDGATCDAEGAVWLGFFGGSAARRFAADGTMTHEVRFPVSNITKVALGGADGYTAYATTARQGLTEAQRAAEPLAGDLFTFRVEVPAPPARRANT</sequence>
<protein>
    <submittedName>
        <fullName evidence="3">SMP-30/gluconolactonase/LRE family protein</fullName>
    </submittedName>
</protein>
<dbReference type="Pfam" id="PF08450">
    <property type="entry name" value="SGL"/>
    <property type="match status" value="1"/>
</dbReference>
<comment type="caution">
    <text evidence="3">The sequence shown here is derived from an EMBL/GenBank/DDBJ whole genome shotgun (WGS) entry which is preliminary data.</text>
</comment>
<feature type="domain" description="SMP-30/Gluconolactonase/LRE-like region" evidence="2">
    <location>
        <begin position="16"/>
        <end position="259"/>
    </location>
</feature>
<dbReference type="Gene3D" id="2.120.10.30">
    <property type="entry name" value="TolB, C-terminal domain"/>
    <property type="match status" value="1"/>
</dbReference>